<protein>
    <recommendedName>
        <fullName evidence="1">Late embryogenesis abundant protein LEA-2 subgroup domain-containing protein</fullName>
    </recommendedName>
</protein>
<dbReference type="InterPro" id="IPR004864">
    <property type="entry name" value="LEA_2"/>
</dbReference>
<sequence>MFWPSDPLLKIERLHLTHLQIHSRPICIDITLNVTLKVQNVDVYSMDYHSLDVAVGYRGRKLGHVKSGHGHVMALGSSHVNAKIELECVKVFSDFVFFLEDLARGTVPFDTVTELTGHLGLFLFHFPFKALTMELDSWCSSGNQSFCCCQNYVKYRILSLNGLVTGSKIPRWRLLWRKIMREKKRIFDCSSSTSTASVHVPYDPYTYSQNFDQGFMWADPDNVSRSFSARFAVPSRVFEKS</sequence>
<dbReference type="Pfam" id="PF03168">
    <property type="entry name" value="LEA_2"/>
    <property type="match status" value="1"/>
</dbReference>
<evidence type="ECO:0000313" key="3">
    <source>
        <dbReference type="Proteomes" id="UP000827721"/>
    </source>
</evidence>
<dbReference type="Proteomes" id="UP000827721">
    <property type="component" value="Unassembled WGS sequence"/>
</dbReference>
<gene>
    <name evidence="2" type="ORF">JRO89_XS09G0162100</name>
</gene>
<keyword evidence="3" id="KW-1185">Reference proteome</keyword>
<dbReference type="EMBL" id="JAFEMO010000009">
    <property type="protein sequence ID" value="KAH7565197.1"/>
    <property type="molecule type" value="Genomic_DNA"/>
</dbReference>
<reference evidence="2 3" key="1">
    <citation type="submission" date="2021-02" db="EMBL/GenBank/DDBJ databases">
        <title>Plant Genome Project.</title>
        <authorList>
            <person name="Zhang R.-G."/>
        </authorList>
    </citation>
    <scope>NUCLEOTIDE SEQUENCE [LARGE SCALE GENOMIC DNA]</scope>
    <source>
        <tissue evidence="2">Leaves</tissue>
    </source>
</reference>
<name>A0ABQ8HLQ4_9ROSI</name>
<accession>A0ABQ8HLQ4</accession>
<evidence type="ECO:0000313" key="2">
    <source>
        <dbReference type="EMBL" id="KAH7565197.1"/>
    </source>
</evidence>
<organism evidence="2 3">
    <name type="scientific">Xanthoceras sorbifolium</name>
    <dbReference type="NCBI Taxonomy" id="99658"/>
    <lineage>
        <taxon>Eukaryota</taxon>
        <taxon>Viridiplantae</taxon>
        <taxon>Streptophyta</taxon>
        <taxon>Embryophyta</taxon>
        <taxon>Tracheophyta</taxon>
        <taxon>Spermatophyta</taxon>
        <taxon>Magnoliopsida</taxon>
        <taxon>eudicotyledons</taxon>
        <taxon>Gunneridae</taxon>
        <taxon>Pentapetalae</taxon>
        <taxon>rosids</taxon>
        <taxon>malvids</taxon>
        <taxon>Sapindales</taxon>
        <taxon>Sapindaceae</taxon>
        <taxon>Xanthoceroideae</taxon>
        <taxon>Xanthoceras</taxon>
    </lineage>
</organism>
<dbReference type="PANTHER" id="PTHR33168">
    <property type="entry name" value="STRESS INDUCED PROTEIN-RELATED"/>
    <property type="match status" value="1"/>
</dbReference>
<proteinExistence type="predicted"/>
<feature type="domain" description="Late embryogenesis abundant protein LEA-2 subgroup" evidence="1">
    <location>
        <begin position="35"/>
        <end position="129"/>
    </location>
</feature>
<evidence type="ECO:0000259" key="1">
    <source>
        <dbReference type="Pfam" id="PF03168"/>
    </source>
</evidence>
<dbReference type="SUPFAM" id="SSF117070">
    <property type="entry name" value="LEA14-like"/>
    <property type="match status" value="1"/>
</dbReference>
<comment type="caution">
    <text evidence="2">The sequence shown here is derived from an EMBL/GenBank/DDBJ whole genome shotgun (WGS) entry which is preliminary data.</text>
</comment>